<dbReference type="GO" id="GO:0006633">
    <property type="term" value="P:fatty acid biosynthetic process"/>
    <property type="evidence" value="ECO:0007669"/>
    <property type="project" value="InterPro"/>
</dbReference>
<dbReference type="EMBL" id="VUOB01000046">
    <property type="protein sequence ID" value="KAA2257262.1"/>
    <property type="molecule type" value="Genomic_DNA"/>
</dbReference>
<organism evidence="5 6">
    <name type="scientific">Solihabitans fulvus</name>
    <dbReference type="NCBI Taxonomy" id="1892852"/>
    <lineage>
        <taxon>Bacteria</taxon>
        <taxon>Bacillati</taxon>
        <taxon>Actinomycetota</taxon>
        <taxon>Actinomycetes</taxon>
        <taxon>Pseudonocardiales</taxon>
        <taxon>Pseudonocardiaceae</taxon>
        <taxon>Solihabitans</taxon>
    </lineage>
</organism>
<keyword evidence="2" id="KW-0012">Acyltransferase</keyword>
<dbReference type="GO" id="GO:0004315">
    <property type="term" value="F:3-oxoacyl-[acyl-carrier-protein] synthase activity"/>
    <property type="evidence" value="ECO:0007669"/>
    <property type="project" value="InterPro"/>
</dbReference>
<dbReference type="PANTHER" id="PTHR34069:SF2">
    <property type="entry name" value="BETA-KETOACYL-[ACYL-CARRIER-PROTEIN] SYNTHASE III"/>
    <property type="match status" value="1"/>
</dbReference>
<evidence type="ECO:0000259" key="4">
    <source>
        <dbReference type="Pfam" id="PF08545"/>
    </source>
</evidence>
<dbReference type="Proteomes" id="UP000323454">
    <property type="component" value="Unassembled WGS sequence"/>
</dbReference>
<dbReference type="AlphaFoldDB" id="A0A5B2X284"/>
<dbReference type="OrthoDB" id="2514738at2"/>
<dbReference type="Pfam" id="PF08545">
    <property type="entry name" value="ACP_syn_III"/>
    <property type="match status" value="1"/>
</dbReference>
<reference evidence="5 6" key="2">
    <citation type="submission" date="2019-09" db="EMBL/GenBank/DDBJ databases">
        <authorList>
            <person name="Jin C."/>
        </authorList>
    </citation>
    <scope>NUCLEOTIDE SEQUENCE [LARGE SCALE GENOMIC DNA]</scope>
    <source>
        <strain evidence="5 6">AN110305</strain>
    </source>
</reference>
<dbReference type="InterPro" id="IPR016039">
    <property type="entry name" value="Thiolase-like"/>
</dbReference>
<dbReference type="Pfam" id="PF08541">
    <property type="entry name" value="ACP_syn_III_C"/>
    <property type="match status" value="1"/>
</dbReference>
<evidence type="ECO:0000259" key="3">
    <source>
        <dbReference type="Pfam" id="PF08541"/>
    </source>
</evidence>
<feature type="domain" description="Beta-ketoacyl-[acyl-carrier-protein] synthase III N-terminal" evidence="4">
    <location>
        <begin position="113"/>
        <end position="182"/>
    </location>
</feature>
<dbReference type="RefSeq" id="WP_149852280.1">
    <property type="nucleotide sequence ID" value="NZ_VUOB01000046.1"/>
</dbReference>
<feature type="domain" description="Beta-ketoacyl-[acyl-carrier-protein] synthase III C-terminal" evidence="3">
    <location>
        <begin position="248"/>
        <end position="305"/>
    </location>
</feature>
<keyword evidence="6" id="KW-1185">Reference proteome</keyword>
<comment type="caution">
    <text evidence="5">The sequence shown here is derived from an EMBL/GenBank/DDBJ whole genome shotgun (WGS) entry which is preliminary data.</text>
</comment>
<dbReference type="GO" id="GO:0044550">
    <property type="term" value="P:secondary metabolite biosynthetic process"/>
    <property type="evidence" value="ECO:0007669"/>
    <property type="project" value="TreeGrafter"/>
</dbReference>
<keyword evidence="1" id="KW-0808">Transferase</keyword>
<proteinExistence type="predicted"/>
<dbReference type="InterPro" id="IPR013747">
    <property type="entry name" value="ACP_syn_III_C"/>
</dbReference>
<protein>
    <submittedName>
        <fullName evidence="5">3-oxoacyl-ACP synthase III family protein</fullName>
    </submittedName>
</protein>
<dbReference type="InterPro" id="IPR013751">
    <property type="entry name" value="ACP_syn_III_N"/>
</dbReference>
<evidence type="ECO:0000256" key="2">
    <source>
        <dbReference type="ARBA" id="ARBA00023315"/>
    </source>
</evidence>
<accession>A0A5B2X284</accession>
<dbReference type="SUPFAM" id="SSF53901">
    <property type="entry name" value="Thiolase-like"/>
    <property type="match status" value="2"/>
</dbReference>
<dbReference type="PANTHER" id="PTHR34069">
    <property type="entry name" value="3-OXOACYL-[ACYL-CARRIER-PROTEIN] SYNTHASE 3"/>
    <property type="match status" value="1"/>
</dbReference>
<gene>
    <name evidence="5" type="ORF">F0L68_25225</name>
</gene>
<reference evidence="5 6" key="1">
    <citation type="submission" date="2019-09" db="EMBL/GenBank/DDBJ databases">
        <title>Goodfellowia gen. nov., a new genus of the Pseudonocardineae related to Actinoalloteichus, containing Goodfellowia coeruleoviolacea gen. nov., comb. nov. gen. nov., comb. nov.</title>
        <authorList>
            <person name="Labeda D."/>
        </authorList>
    </citation>
    <scope>NUCLEOTIDE SEQUENCE [LARGE SCALE GENOMIC DNA]</scope>
    <source>
        <strain evidence="5 6">AN110305</strain>
    </source>
</reference>
<name>A0A5B2X284_9PSEU</name>
<sequence length="334" mass="35355">MTCIASVGTALPGEPVDNATLAARLGVSERWIRAFIGTRSRHFSLDINTGDRTCTMAELGARAARQAMDRAGLTAKDVGFLVLATATPDDLMPATVNRVADLLGVNDIPTYQLQSGCAGAVQALDLGTMLIARGHRAGLVLGAESCARHLRFDLDCTNLPNRELVNYVLFGDAAGAAVLTAEPVAGGMAVRTVLNQLIGLGQQPGQQIRWYGAVGKQDDEPAIAEDYKAIERRVPVLAGEILQWLLGETEWTADDVDFLLPPQLSVKMTGRIVEELGLPRAKEISCVGETGNTGNALPFLQLDLMGGLPPGQKAAVIAVESSKWIKGGFALEGV</sequence>
<evidence type="ECO:0000313" key="5">
    <source>
        <dbReference type="EMBL" id="KAA2257262.1"/>
    </source>
</evidence>
<evidence type="ECO:0000256" key="1">
    <source>
        <dbReference type="ARBA" id="ARBA00022679"/>
    </source>
</evidence>
<evidence type="ECO:0000313" key="6">
    <source>
        <dbReference type="Proteomes" id="UP000323454"/>
    </source>
</evidence>
<dbReference type="Gene3D" id="3.40.47.10">
    <property type="match status" value="2"/>
</dbReference>